<protein>
    <recommendedName>
        <fullName evidence="3">Mobile element protein</fullName>
    </recommendedName>
</protein>
<comment type="caution">
    <text evidence="1">The sequence shown here is derived from an EMBL/GenBank/DDBJ whole genome shotgun (WGS) entry which is preliminary data.</text>
</comment>
<dbReference type="RefSeq" id="WP_244315915.1">
    <property type="nucleotide sequence ID" value="NZ_CP045298.1"/>
</dbReference>
<proteinExistence type="predicted"/>
<organism evidence="1 2">
    <name type="scientific">Paenibacillus brasilensis</name>
    <dbReference type="NCBI Taxonomy" id="128574"/>
    <lineage>
        <taxon>Bacteria</taxon>
        <taxon>Bacillati</taxon>
        <taxon>Bacillota</taxon>
        <taxon>Bacilli</taxon>
        <taxon>Bacillales</taxon>
        <taxon>Paenibacillaceae</taxon>
        <taxon>Paenibacillus</taxon>
    </lineage>
</organism>
<sequence>MHNQYIDLLLDLSELNILQVLEIDAQTIQIEGTPTTHQQDCPVCGTSLAVIGKGKTSHGKSVIVMLSRKPFIS</sequence>
<gene>
    <name evidence="1" type="ORF">QOZ95_005394</name>
</gene>
<accession>A0ABU0L7D4</accession>
<evidence type="ECO:0000313" key="2">
    <source>
        <dbReference type="Proteomes" id="UP001242811"/>
    </source>
</evidence>
<keyword evidence="2" id="KW-1185">Reference proteome</keyword>
<dbReference type="EMBL" id="JAUSWA010000059">
    <property type="protein sequence ID" value="MDQ0497186.1"/>
    <property type="molecule type" value="Genomic_DNA"/>
</dbReference>
<name>A0ABU0L7D4_9BACL</name>
<evidence type="ECO:0000313" key="1">
    <source>
        <dbReference type="EMBL" id="MDQ0497186.1"/>
    </source>
</evidence>
<reference evidence="1 2" key="1">
    <citation type="submission" date="2023-07" db="EMBL/GenBank/DDBJ databases">
        <title>Genomic Encyclopedia of Type Strains, Phase IV (KMG-IV): sequencing the most valuable type-strain genomes for metagenomic binning, comparative biology and taxonomic classification.</title>
        <authorList>
            <person name="Goeker M."/>
        </authorList>
    </citation>
    <scope>NUCLEOTIDE SEQUENCE [LARGE SCALE GENOMIC DNA]</scope>
    <source>
        <strain evidence="1 2">DSM 14914</strain>
    </source>
</reference>
<evidence type="ECO:0008006" key="3">
    <source>
        <dbReference type="Google" id="ProtNLM"/>
    </source>
</evidence>
<dbReference type="Proteomes" id="UP001242811">
    <property type="component" value="Unassembled WGS sequence"/>
</dbReference>